<name>A0A2N5XSE6_9HYPH</name>
<dbReference type="EMBL" id="PKUQ01000016">
    <property type="protein sequence ID" value="PLW77338.1"/>
    <property type="molecule type" value="Genomic_DNA"/>
</dbReference>
<feature type="transmembrane region" description="Helical" evidence="1">
    <location>
        <begin position="133"/>
        <end position="151"/>
    </location>
</feature>
<feature type="transmembrane region" description="Helical" evidence="1">
    <location>
        <begin position="57"/>
        <end position="88"/>
    </location>
</feature>
<evidence type="ECO:0000313" key="2">
    <source>
        <dbReference type="EMBL" id="PLW77338.1"/>
    </source>
</evidence>
<reference evidence="2 3" key="1">
    <citation type="submission" date="2018-01" db="EMBL/GenBank/DDBJ databases">
        <title>The draft genome sequence of Cohaesibacter sp. H1304.</title>
        <authorList>
            <person name="Wang N.-N."/>
            <person name="Du Z.-J."/>
        </authorList>
    </citation>
    <scope>NUCLEOTIDE SEQUENCE [LARGE SCALE GENOMIC DNA]</scope>
    <source>
        <strain evidence="2 3">H1304</strain>
    </source>
</reference>
<keyword evidence="3" id="KW-1185">Reference proteome</keyword>
<dbReference type="Proteomes" id="UP000234881">
    <property type="component" value="Unassembled WGS sequence"/>
</dbReference>
<evidence type="ECO:0008006" key="4">
    <source>
        <dbReference type="Google" id="ProtNLM"/>
    </source>
</evidence>
<accession>A0A2N5XSE6</accession>
<protein>
    <recommendedName>
        <fullName evidence="4">DUF2254 domain-containing protein</fullName>
    </recommendedName>
</protein>
<keyword evidence="1" id="KW-0472">Membrane</keyword>
<dbReference type="AlphaFoldDB" id="A0A2N5XSE6"/>
<proteinExistence type="predicted"/>
<sequence length="427" mass="46740">MLLSTYHKPLLLLITVPALISLGIGLMPFATLPLEEILQGSSYSQFISIQTTDQARSLLSVIATGAITTLSLTYSIVLLVFTLAAGNIGPRLLRRFSSDLVNQITAGLFGGTFLYSIIALYSIDSDFVPNGTISGAVILAALSVFQLIYFVRHVAETITIDDEIAKISKNLQQNLSELADQTRANQGLPSQNETSKTTTYKAHRTGYIGDINLKLLIEWAHKNDAIIHFTCAHGTFVHKGDDIAKVDMHANTDTDLDCECLSGFIEIDDVRSEAGTIQFEINLLIEIALRALSPSVSDTFTAIACVNSLSAAFAVMARENIHISTQADHNGDIRLVLHGLSLRQLFGQAYHPIRRAATNNILMAQGLAHSLKRLSHIDNDDLCDLVAKHSQLLIDQIEHYKPLAADIESVKELLPSRQSPKDHNCDQ</sequence>
<comment type="caution">
    <text evidence="2">The sequence shown here is derived from an EMBL/GenBank/DDBJ whole genome shotgun (WGS) entry which is preliminary data.</text>
</comment>
<organism evidence="2 3">
    <name type="scientific">Cohaesibacter celericrescens</name>
    <dbReference type="NCBI Taxonomy" id="2067669"/>
    <lineage>
        <taxon>Bacteria</taxon>
        <taxon>Pseudomonadati</taxon>
        <taxon>Pseudomonadota</taxon>
        <taxon>Alphaproteobacteria</taxon>
        <taxon>Hyphomicrobiales</taxon>
        <taxon>Cohaesibacteraceae</taxon>
    </lineage>
</organism>
<gene>
    <name evidence="2" type="ORF">C0081_08315</name>
</gene>
<dbReference type="RefSeq" id="WP_101533355.1">
    <property type="nucleotide sequence ID" value="NZ_PKUQ01000016.1"/>
</dbReference>
<dbReference type="Pfam" id="PF10011">
    <property type="entry name" value="DUF2254"/>
    <property type="match status" value="1"/>
</dbReference>
<keyword evidence="1" id="KW-0812">Transmembrane</keyword>
<evidence type="ECO:0000256" key="1">
    <source>
        <dbReference type="SAM" id="Phobius"/>
    </source>
</evidence>
<feature type="transmembrane region" description="Helical" evidence="1">
    <location>
        <begin position="100"/>
        <end position="121"/>
    </location>
</feature>
<dbReference type="OrthoDB" id="2955631at2"/>
<evidence type="ECO:0000313" key="3">
    <source>
        <dbReference type="Proteomes" id="UP000234881"/>
    </source>
</evidence>
<keyword evidence="1" id="KW-1133">Transmembrane helix</keyword>
<dbReference type="InterPro" id="IPR018723">
    <property type="entry name" value="DUF2254_membrane"/>
</dbReference>